<protein>
    <submittedName>
        <fullName evidence="4">Dihydrodipicolinate synthase family protein</fullName>
    </submittedName>
</protein>
<evidence type="ECO:0000256" key="1">
    <source>
        <dbReference type="ARBA" id="ARBA00007592"/>
    </source>
</evidence>
<accession>A0A2T4SEG3</accession>
<keyword evidence="3" id="KW-0704">Schiff base</keyword>
<evidence type="ECO:0000313" key="5">
    <source>
        <dbReference type="Proteomes" id="UP000240400"/>
    </source>
</evidence>
<dbReference type="CDD" id="cd00408">
    <property type="entry name" value="DHDPS-like"/>
    <property type="match status" value="1"/>
</dbReference>
<dbReference type="Pfam" id="PF00701">
    <property type="entry name" value="DHDPS"/>
    <property type="match status" value="1"/>
</dbReference>
<feature type="non-terminal residue" evidence="4">
    <location>
        <position position="1"/>
    </location>
</feature>
<evidence type="ECO:0000256" key="3">
    <source>
        <dbReference type="ARBA" id="ARBA00023270"/>
    </source>
</evidence>
<dbReference type="RefSeq" id="WP_107643854.1">
    <property type="nucleotide sequence ID" value="NZ_PZHR01000001.1"/>
</dbReference>
<dbReference type="PROSITE" id="PS00666">
    <property type="entry name" value="DHDPS_2"/>
    <property type="match status" value="1"/>
</dbReference>
<sequence>ILLVPPYFNKNNDEMIIEYYTYLANITNLPIILYNIPDLSGYNFSYEIVKTLIEKNSNIKGIKESLDSITHLKEMINIKSIDPEFKVFCAYENLAKGALLAGVDGFINATANFAPEYTVNTYQYFISNDEEKFLYNANKMNEAMKIYDLSNPLYLACKQACYLRVIKRDCYERLPAVNLNDESKKKIEKKLEEIGITDLDF</sequence>
<organism evidence="4 5">
    <name type="scientific">Staphylococcus nepalensis</name>
    <dbReference type="NCBI Taxonomy" id="214473"/>
    <lineage>
        <taxon>Bacteria</taxon>
        <taxon>Bacillati</taxon>
        <taxon>Bacillota</taxon>
        <taxon>Bacilli</taxon>
        <taxon>Bacillales</taxon>
        <taxon>Staphylococcaceae</taxon>
        <taxon>Staphylococcus</taxon>
    </lineage>
</organism>
<dbReference type="Gene3D" id="3.20.20.70">
    <property type="entry name" value="Aldolase class I"/>
    <property type="match status" value="1"/>
</dbReference>
<evidence type="ECO:0000313" key="4">
    <source>
        <dbReference type="EMBL" id="PTK61056.1"/>
    </source>
</evidence>
<keyword evidence="2" id="KW-0456">Lyase</keyword>
<dbReference type="OrthoDB" id="9771791at2"/>
<dbReference type="GO" id="GO:0044281">
    <property type="term" value="P:small molecule metabolic process"/>
    <property type="evidence" value="ECO:0007669"/>
    <property type="project" value="UniProtKB-ARBA"/>
</dbReference>
<dbReference type="GO" id="GO:0008840">
    <property type="term" value="F:4-hydroxy-tetrahydrodipicolinate synthase activity"/>
    <property type="evidence" value="ECO:0007669"/>
    <property type="project" value="TreeGrafter"/>
</dbReference>
<dbReference type="PRINTS" id="PR00146">
    <property type="entry name" value="DHPICSNTHASE"/>
</dbReference>
<dbReference type="AlphaFoldDB" id="A0A2T4SEG3"/>
<dbReference type="InterPro" id="IPR002220">
    <property type="entry name" value="DapA-like"/>
</dbReference>
<reference evidence="4 5" key="1">
    <citation type="journal article" date="2016" name="Front. Microbiol.">
        <title>Comprehensive Phylogenetic Analysis of Bovine Non-aureus Staphylococci Species Based on Whole-Genome Sequencing.</title>
        <authorList>
            <person name="Naushad S."/>
            <person name="Barkema H.W."/>
            <person name="Luby C."/>
            <person name="Condas L.A."/>
            <person name="Nobrega D.B."/>
            <person name="Carson D.A."/>
            <person name="De Buck J."/>
        </authorList>
    </citation>
    <scope>NUCLEOTIDE SEQUENCE [LARGE SCALE GENOMIC DNA]</scope>
    <source>
        <strain evidence="4 5">SNUC 4337</strain>
    </source>
</reference>
<comment type="caution">
    <text evidence="4">The sequence shown here is derived from an EMBL/GenBank/DDBJ whole genome shotgun (WGS) entry which is preliminary data.</text>
</comment>
<evidence type="ECO:0000256" key="2">
    <source>
        <dbReference type="ARBA" id="ARBA00023239"/>
    </source>
</evidence>
<dbReference type="SMART" id="SM01130">
    <property type="entry name" value="DHDPS"/>
    <property type="match status" value="1"/>
</dbReference>
<dbReference type="PANTHER" id="PTHR12128:SF66">
    <property type="entry name" value="4-HYDROXY-2-OXOGLUTARATE ALDOLASE, MITOCHONDRIAL"/>
    <property type="match status" value="1"/>
</dbReference>
<dbReference type="SUPFAM" id="SSF51569">
    <property type="entry name" value="Aldolase"/>
    <property type="match status" value="1"/>
</dbReference>
<dbReference type="InterPro" id="IPR013785">
    <property type="entry name" value="Aldolase_TIM"/>
</dbReference>
<gene>
    <name evidence="4" type="ORF">BUZ61_00555</name>
</gene>
<name>A0A2T4SEG3_9STAP</name>
<comment type="similarity">
    <text evidence="1">Belongs to the DapA family.</text>
</comment>
<dbReference type="Proteomes" id="UP000240400">
    <property type="component" value="Unassembled WGS sequence"/>
</dbReference>
<proteinExistence type="inferred from homology"/>
<dbReference type="EMBL" id="PZHR01000001">
    <property type="protein sequence ID" value="PTK61056.1"/>
    <property type="molecule type" value="Genomic_DNA"/>
</dbReference>
<dbReference type="InterPro" id="IPR020625">
    <property type="entry name" value="Schiff_base-form_aldolases_AS"/>
</dbReference>
<dbReference type="PANTHER" id="PTHR12128">
    <property type="entry name" value="DIHYDRODIPICOLINATE SYNTHASE"/>
    <property type="match status" value="1"/>
</dbReference>